<proteinExistence type="inferred from homology"/>
<evidence type="ECO:0000259" key="7">
    <source>
        <dbReference type="Pfam" id="PF19290"/>
    </source>
</evidence>
<gene>
    <name evidence="9" type="ORF">DSO09_03795</name>
    <name evidence="8" type="ORF">EF809_02565</name>
</gene>
<dbReference type="InterPro" id="IPR045570">
    <property type="entry name" value="Metalloprtase-TldD/E_cen_dom"/>
</dbReference>
<comment type="similarity">
    <text evidence="1">Belongs to the peptidase U62 family.</text>
</comment>
<dbReference type="InterPro" id="IPR035068">
    <property type="entry name" value="TldD/PmbA_N"/>
</dbReference>
<dbReference type="InterPro" id="IPR051463">
    <property type="entry name" value="Peptidase_U62_metallo"/>
</dbReference>
<sequence>MKEILDLLIREKADYAELRIHKNIEFSFTMSNSNIESSEYLENYGVGIRVLKDGALAFASTNSLDSAKEIGLLALKNAKSNKKIKLSKEKIVKRNWKANYKILPTDIDSSLIIELLKDIDNSIKEVNIKTNRLIIFEGSIEEKYYINSEGTEISSLVPRVGGYIIITAYEGGCIQRIFQFGESGGWERIKEMNLIEKAKEETKVLKRILNEGRSIIPGYYDIIIGSEIAGIIAHEGCGHPQEADRILGREGAQAGESYIKKNMMGRKIGSSILNISDDPTIENSYGFYLYDDEGVEARKKKLIYEGRINEFLHNRETAYEFGINSNASARASSYSREPIIRMSNTFIEPGDYSFEELLEDIKNGIYIKSFQEWNIDDIRWNHRYVGLEAYLIENGELKYPIREPVIEATTELLFSSIDAIGNNLEFQAAICGKGQPDQGIQVWTGGPCLRLRNIFIKKRCET</sequence>
<dbReference type="GO" id="GO:0005829">
    <property type="term" value="C:cytosol"/>
    <property type="evidence" value="ECO:0007669"/>
    <property type="project" value="TreeGrafter"/>
</dbReference>
<evidence type="ECO:0000256" key="3">
    <source>
        <dbReference type="ARBA" id="ARBA00022801"/>
    </source>
</evidence>
<dbReference type="Proteomes" id="UP000316080">
    <property type="component" value="Unassembled WGS sequence"/>
</dbReference>
<dbReference type="PANTHER" id="PTHR30624:SF11">
    <property type="entry name" value="ZINC-DEPENDENT PROTEASE, TLDD_PMBA FAMILY"/>
    <property type="match status" value="1"/>
</dbReference>
<dbReference type="EMBL" id="RXIH01000022">
    <property type="protein sequence ID" value="RZN56521.1"/>
    <property type="molecule type" value="Genomic_DNA"/>
</dbReference>
<dbReference type="PIRSF" id="PIRSF004919">
    <property type="entry name" value="TldD"/>
    <property type="match status" value="1"/>
</dbReference>
<organism evidence="8 10">
    <name type="scientific">Thermoproteota archaeon</name>
    <dbReference type="NCBI Taxonomy" id="2056631"/>
    <lineage>
        <taxon>Archaea</taxon>
        <taxon>Thermoproteota</taxon>
    </lineage>
</organism>
<protein>
    <submittedName>
        <fullName evidence="8">TldD/PmbA family protein</fullName>
    </submittedName>
</protein>
<keyword evidence="3" id="KW-0378">Hydrolase</keyword>
<dbReference type="Pfam" id="PF01523">
    <property type="entry name" value="PmbA_TldD_1st"/>
    <property type="match status" value="1"/>
</dbReference>
<keyword evidence="2" id="KW-0645">Protease</keyword>
<evidence type="ECO:0000256" key="1">
    <source>
        <dbReference type="ARBA" id="ARBA00005836"/>
    </source>
</evidence>
<evidence type="ECO:0000313" key="10">
    <source>
        <dbReference type="Proteomes" id="UP000316080"/>
    </source>
</evidence>
<keyword evidence="4" id="KW-0482">Metalloprotease</keyword>
<dbReference type="InterPro" id="IPR025502">
    <property type="entry name" value="TldD"/>
</dbReference>
<evidence type="ECO:0000259" key="5">
    <source>
        <dbReference type="Pfam" id="PF01523"/>
    </source>
</evidence>
<dbReference type="Proteomes" id="UP000317265">
    <property type="component" value="Unassembled WGS sequence"/>
</dbReference>
<dbReference type="InterPro" id="IPR036059">
    <property type="entry name" value="TldD/PmbA_sf"/>
</dbReference>
<evidence type="ECO:0000313" key="11">
    <source>
        <dbReference type="Proteomes" id="UP000317265"/>
    </source>
</evidence>
<dbReference type="PANTHER" id="PTHR30624">
    <property type="entry name" value="UNCHARACTERIZED PROTEIN TLDD AND PMBA"/>
    <property type="match status" value="1"/>
</dbReference>
<dbReference type="SUPFAM" id="SSF111283">
    <property type="entry name" value="Putative modulator of DNA gyrase, PmbA/TldD"/>
    <property type="match status" value="1"/>
</dbReference>
<evidence type="ECO:0000256" key="2">
    <source>
        <dbReference type="ARBA" id="ARBA00022670"/>
    </source>
</evidence>
<dbReference type="Gene3D" id="3.30.2290.10">
    <property type="entry name" value="PmbA/TldD superfamily"/>
    <property type="match status" value="1"/>
</dbReference>
<evidence type="ECO:0000313" key="9">
    <source>
        <dbReference type="EMBL" id="TDA38695.1"/>
    </source>
</evidence>
<dbReference type="Pfam" id="PF19289">
    <property type="entry name" value="PmbA_TldD_3rd"/>
    <property type="match status" value="1"/>
</dbReference>
<dbReference type="GO" id="GO:0008237">
    <property type="term" value="F:metallopeptidase activity"/>
    <property type="evidence" value="ECO:0007669"/>
    <property type="project" value="UniProtKB-KW"/>
</dbReference>
<dbReference type="GO" id="GO:0006508">
    <property type="term" value="P:proteolysis"/>
    <property type="evidence" value="ECO:0007669"/>
    <property type="project" value="UniProtKB-KW"/>
</dbReference>
<feature type="domain" description="Metalloprotease TldD/E central" evidence="7">
    <location>
        <begin position="104"/>
        <end position="204"/>
    </location>
</feature>
<evidence type="ECO:0000259" key="6">
    <source>
        <dbReference type="Pfam" id="PF19289"/>
    </source>
</evidence>
<reference evidence="9 11" key="1">
    <citation type="journal article" date="2019" name="Nat. Microbiol.">
        <title>Expanding anaerobic alkane metabolism in the domain of Archaea.</title>
        <authorList>
            <person name="Wang Y."/>
            <person name="Wegener G."/>
            <person name="Hou J."/>
            <person name="Wang F."/>
            <person name="Xiao X."/>
        </authorList>
    </citation>
    <scope>NUCLEOTIDE SEQUENCE [LARGE SCALE GENOMIC DNA]</scope>
    <source>
        <strain evidence="9">WYZ-LMO11</strain>
    </source>
</reference>
<dbReference type="InterPro" id="IPR002510">
    <property type="entry name" value="Metalloprtase-TldD/E_N"/>
</dbReference>
<name>A0A520KFX7_9CREN</name>
<evidence type="ECO:0000256" key="4">
    <source>
        <dbReference type="ARBA" id="ARBA00023049"/>
    </source>
</evidence>
<dbReference type="EMBL" id="QNVI01000044">
    <property type="protein sequence ID" value="TDA38695.1"/>
    <property type="molecule type" value="Genomic_DNA"/>
</dbReference>
<evidence type="ECO:0000313" key="8">
    <source>
        <dbReference type="EMBL" id="RZN56521.1"/>
    </source>
</evidence>
<feature type="domain" description="Metalloprotease TldD/E N-terminal" evidence="5">
    <location>
        <begin position="16"/>
        <end position="70"/>
    </location>
</feature>
<reference evidence="8 10" key="2">
    <citation type="journal article" date="2019" name="Nat. Microbiol.">
        <title>Wide diversity of methane and short-chain alkane metabolisms in uncultured archaea.</title>
        <authorList>
            <person name="Borrel G."/>
            <person name="Adam P.S."/>
            <person name="McKay L.J."/>
            <person name="Chen L.X."/>
            <person name="Sierra-Garcia I.N."/>
            <person name="Sieber C.M."/>
            <person name="Letourneur Q."/>
            <person name="Ghozlane A."/>
            <person name="Andersen G.L."/>
            <person name="Li W.J."/>
            <person name="Hallam S.J."/>
            <person name="Muyzer G."/>
            <person name="de Oliveira V.M."/>
            <person name="Inskeep W.P."/>
            <person name="Banfield J.F."/>
            <person name="Gribaldo S."/>
        </authorList>
    </citation>
    <scope>NUCLEOTIDE SEQUENCE [LARGE SCALE GENOMIC DNA]</scope>
    <source>
        <strain evidence="8">Verst-YHS</strain>
    </source>
</reference>
<feature type="domain" description="Metalloprotease TldD/E C-terminal" evidence="6">
    <location>
        <begin position="218"/>
        <end position="456"/>
    </location>
</feature>
<dbReference type="Pfam" id="PF19290">
    <property type="entry name" value="PmbA_TldD_2nd"/>
    <property type="match status" value="1"/>
</dbReference>
<accession>A0A520KFX7</accession>
<dbReference type="AlphaFoldDB" id="A0A520KFX7"/>
<comment type="caution">
    <text evidence="8">The sequence shown here is derived from an EMBL/GenBank/DDBJ whole genome shotgun (WGS) entry which is preliminary data.</text>
</comment>
<dbReference type="InterPro" id="IPR045569">
    <property type="entry name" value="Metalloprtase-TldD/E_C"/>
</dbReference>